<keyword evidence="3" id="KW-0808">Transferase</keyword>
<dbReference type="PANTHER" id="PTHR30437">
    <property type="entry name" value="TRANSCRIPTION ELONGATION FACTOR GREA"/>
    <property type="match status" value="1"/>
</dbReference>
<dbReference type="InterPro" id="IPR001437">
    <property type="entry name" value="Tscrpt_elong_fac_GreA/B_C"/>
</dbReference>
<dbReference type="EMBL" id="JALKII010000002">
    <property type="protein sequence ID" value="MCK0537111.1"/>
    <property type="molecule type" value="Genomic_DNA"/>
</dbReference>
<dbReference type="Pfam" id="PF14760">
    <property type="entry name" value="Rnk_N"/>
    <property type="match status" value="1"/>
</dbReference>
<evidence type="ECO:0000259" key="2">
    <source>
        <dbReference type="Pfam" id="PF14760"/>
    </source>
</evidence>
<dbReference type="Proteomes" id="UP001165524">
    <property type="component" value="Unassembled WGS sequence"/>
</dbReference>
<dbReference type="InterPro" id="IPR029462">
    <property type="entry name" value="Rnk_N"/>
</dbReference>
<evidence type="ECO:0000259" key="1">
    <source>
        <dbReference type="Pfam" id="PF01272"/>
    </source>
</evidence>
<organism evidence="3 4">
    <name type="scientific">Alcanivorax quisquiliarum</name>
    <dbReference type="NCBI Taxonomy" id="2933565"/>
    <lineage>
        <taxon>Bacteria</taxon>
        <taxon>Pseudomonadati</taxon>
        <taxon>Pseudomonadota</taxon>
        <taxon>Gammaproteobacteria</taxon>
        <taxon>Oceanospirillales</taxon>
        <taxon>Alcanivoracaceae</taxon>
        <taxon>Alcanivorax</taxon>
    </lineage>
</organism>
<evidence type="ECO:0000313" key="3">
    <source>
        <dbReference type="EMBL" id="MCK0537111.1"/>
    </source>
</evidence>
<name>A0ABT0E5L4_9GAMM</name>
<accession>A0ABT0E5L4</accession>
<keyword evidence="4" id="KW-1185">Reference proteome</keyword>
<dbReference type="Gene3D" id="1.10.286.20">
    <property type="match status" value="1"/>
</dbReference>
<dbReference type="GO" id="GO:0016301">
    <property type="term" value="F:kinase activity"/>
    <property type="evidence" value="ECO:0007669"/>
    <property type="project" value="UniProtKB-KW"/>
</dbReference>
<feature type="domain" description="Regulator of nucleoside diphosphate kinase N-terminal" evidence="2">
    <location>
        <begin position="4"/>
        <end position="42"/>
    </location>
</feature>
<gene>
    <name evidence="3" type="primary">rnk</name>
    <name evidence="3" type="ORF">MU846_05250</name>
</gene>
<feature type="domain" description="Transcription elongation factor GreA/GreB C-terminal" evidence="1">
    <location>
        <begin position="48"/>
        <end position="122"/>
    </location>
</feature>
<reference evidence="3" key="1">
    <citation type="submission" date="2022-04" db="EMBL/GenBank/DDBJ databases">
        <title>Alcanivorax sp. CY1518 draft genome sequence.</title>
        <authorList>
            <person name="Zhao G."/>
            <person name="An M."/>
        </authorList>
    </citation>
    <scope>NUCLEOTIDE SEQUENCE</scope>
    <source>
        <strain evidence="3">CY1518</strain>
    </source>
</reference>
<keyword evidence="3" id="KW-0418">Kinase</keyword>
<dbReference type="InterPro" id="IPR036953">
    <property type="entry name" value="GreA/GreB_C_sf"/>
</dbReference>
<dbReference type="NCBIfam" id="NF004396">
    <property type="entry name" value="PRK05753.1"/>
    <property type="match status" value="1"/>
</dbReference>
<sequence length="132" mass="14243">MNQPPIIVSRLDVQRIEAILGDAADLDVADALEQELLRATLVAPADVPPDVVTMNSRVRCREEVSGREYTLTLVYPQDVGQGKVSVLAPVGAALLGLSVGQSIEWPGPGGKPLKMHILELEYQPEAEGDYKL</sequence>
<dbReference type="Pfam" id="PF01272">
    <property type="entry name" value="GreA_GreB"/>
    <property type="match status" value="1"/>
</dbReference>
<dbReference type="SUPFAM" id="SSF54534">
    <property type="entry name" value="FKBP-like"/>
    <property type="match status" value="1"/>
</dbReference>
<dbReference type="InterPro" id="IPR023459">
    <property type="entry name" value="Tscrpt_elong_fac_GreA/B_fam"/>
</dbReference>
<dbReference type="RefSeq" id="WP_246949627.1">
    <property type="nucleotide sequence ID" value="NZ_JALKII010000002.1"/>
</dbReference>
<dbReference type="PANTHER" id="PTHR30437:SF5">
    <property type="entry name" value="REGULATOR OF NUCLEOSIDE DIPHOSPHATE KINASE"/>
    <property type="match status" value="1"/>
</dbReference>
<dbReference type="Gene3D" id="3.10.50.30">
    <property type="entry name" value="Transcription elongation factor, GreA/GreB, C-terminal domain"/>
    <property type="match status" value="1"/>
</dbReference>
<proteinExistence type="predicted"/>
<protein>
    <submittedName>
        <fullName evidence="3">Nucleoside diphosphate kinase regulator</fullName>
    </submittedName>
</protein>
<evidence type="ECO:0000313" key="4">
    <source>
        <dbReference type="Proteomes" id="UP001165524"/>
    </source>
</evidence>
<comment type="caution">
    <text evidence="3">The sequence shown here is derived from an EMBL/GenBank/DDBJ whole genome shotgun (WGS) entry which is preliminary data.</text>
</comment>